<sequence length="277" mass="30431">MYKLVAIDLDGTLLTDDLQIPPATVAAIQQAAEAGTVVTIATGRMFPSAKLIALQLGINVPLITYQGALIKDVNEKEVMYERNIAPDVANTLIKIARERNIHLQVYQDDILYGAEENEKLVTYAGKVKVPYMIEPDLTKLTQKRMTKLLFIEDPAYLDELQLELQELLGDKAHIAKSKRHYLEITHPEANKGSALLHLAKQMGIAQSETIGIGDNHNDFELVATAGLGVAMGNAVQELKDIAQYTTLSNNEEGVLHVLEKFVLNAPVPPPSDSKVVK</sequence>
<organism evidence="1 2">
    <name type="scientific">Alkalicoccus daliensis</name>
    <dbReference type="NCBI Taxonomy" id="745820"/>
    <lineage>
        <taxon>Bacteria</taxon>
        <taxon>Bacillati</taxon>
        <taxon>Bacillota</taxon>
        <taxon>Bacilli</taxon>
        <taxon>Bacillales</taxon>
        <taxon>Bacillaceae</taxon>
        <taxon>Alkalicoccus</taxon>
    </lineage>
</organism>
<dbReference type="InterPro" id="IPR023214">
    <property type="entry name" value="HAD_sf"/>
</dbReference>
<dbReference type="InterPro" id="IPR000150">
    <property type="entry name" value="Cof"/>
</dbReference>
<name>A0A1H0JWS1_9BACI</name>
<dbReference type="InterPro" id="IPR036412">
    <property type="entry name" value="HAD-like_sf"/>
</dbReference>
<dbReference type="PANTHER" id="PTHR10000">
    <property type="entry name" value="PHOSPHOSERINE PHOSPHATASE"/>
    <property type="match status" value="1"/>
</dbReference>
<keyword evidence="2" id="KW-1185">Reference proteome</keyword>
<dbReference type="Gene3D" id="3.30.1240.10">
    <property type="match status" value="1"/>
</dbReference>
<dbReference type="RefSeq" id="WP_090843978.1">
    <property type="nucleotide sequence ID" value="NZ_FNIL01000015.1"/>
</dbReference>
<dbReference type="CDD" id="cd07516">
    <property type="entry name" value="HAD_Pase"/>
    <property type="match status" value="1"/>
</dbReference>
<gene>
    <name evidence="1" type="ORF">SAMN04488053_11513</name>
</gene>
<dbReference type="GO" id="GO:0000287">
    <property type="term" value="F:magnesium ion binding"/>
    <property type="evidence" value="ECO:0007669"/>
    <property type="project" value="TreeGrafter"/>
</dbReference>
<dbReference type="EMBL" id="FNIL01000015">
    <property type="protein sequence ID" value="SDO47942.1"/>
    <property type="molecule type" value="Genomic_DNA"/>
</dbReference>
<dbReference type="InterPro" id="IPR006379">
    <property type="entry name" value="HAD-SF_hydro_IIB"/>
</dbReference>
<proteinExistence type="predicted"/>
<evidence type="ECO:0008006" key="3">
    <source>
        <dbReference type="Google" id="ProtNLM"/>
    </source>
</evidence>
<dbReference type="SFLD" id="SFLDG01140">
    <property type="entry name" value="C2.B:_Phosphomannomutase_and_P"/>
    <property type="match status" value="1"/>
</dbReference>
<dbReference type="AlphaFoldDB" id="A0A1H0JWS1"/>
<protein>
    <recommendedName>
        <fullName evidence="3">HAD family phosphatase</fullName>
    </recommendedName>
</protein>
<dbReference type="SFLD" id="SFLDS00003">
    <property type="entry name" value="Haloacid_Dehalogenase"/>
    <property type="match status" value="1"/>
</dbReference>
<reference evidence="2" key="1">
    <citation type="submission" date="2016-10" db="EMBL/GenBank/DDBJ databases">
        <authorList>
            <person name="Varghese N."/>
            <person name="Submissions S."/>
        </authorList>
    </citation>
    <scope>NUCLEOTIDE SEQUENCE [LARGE SCALE GENOMIC DNA]</scope>
    <source>
        <strain evidence="2">CGMCC 1.10369</strain>
    </source>
</reference>
<dbReference type="NCBIfam" id="TIGR01484">
    <property type="entry name" value="HAD-SF-IIB"/>
    <property type="match status" value="1"/>
</dbReference>
<dbReference type="NCBIfam" id="TIGR00099">
    <property type="entry name" value="Cof-subfamily"/>
    <property type="match status" value="1"/>
</dbReference>
<dbReference type="PANTHER" id="PTHR10000:SF8">
    <property type="entry name" value="HAD SUPERFAMILY HYDROLASE-LIKE, TYPE 3"/>
    <property type="match status" value="1"/>
</dbReference>
<dbReference type="Pfam" id="PF08282">
    <property type="entry name" value="Hydrolase_3"/>
    <property type="match status" value="1"/>
</dbReference>
<dbReference type="SUPFAM" id="SSF56784">
    <property type="entry name" value="HAD-like"/>
    <property type="match status" value="1"/>
</dbReference>
<dbReference type="PROSITE" id="PS01228">
    <property type="entry name" value="COF_1"/>
    <property type="match status" value="1"/>
</dbReference>
<dbReference type="Gene3D" id="3.40.50.1000">
    <property type="entry name" value="HAD superfamily/HAD-like"/>
    <property type="match status" value="1"/>
</dbReference>
<dbReference type="GO" id="GO:0016791">
    <property type="term" value="F:phosphatase activity"/>
    <property type="evidence" value="ECO:0007669"/>
    <property type="project" value="TreeGrafter"/>
</dbReference>
<dbReference type="GO" id="GO:0005829">
    <property type="term" value="C:cytosol"/>
    <property type="evidence" value="ECO:0007669"/>
    <property type="project" value="TreeGrafter"/>
</dbReference>
<dbReference type="SFLD" id="SFLDG01144">
    <property type="entry name" value="C2.B.4:_PGP_Like"/>
    <property type="match status" value="1"/>
</dbReference>
<accession>A0A1H0JWS1</accession>
<evidence type="ECO:0000313" key="2">
    <source>
        <dbReference type="Proteomes" id="UP000198778"/>
    </source>
</evidence>
<dbReference type="Proteomes" id="UP000198778">
    <property type="component" value="Unassembled WGS sequence"/>
</dbReference>
<evidence type="ECO:0000313" key="1">
    <source>
        <dbReference type="EMBL" id="SDO47942.1"/>
    </source>
</evidence>
<dbReference type="OrthoDB" id="9790031at2"/>
<dbReference type="STRING" id="745820.SAMN04488053_11513"/>